<dbReference type="Gene3D" id="3.90.1150.10">
    <property type="entry name" value="Aspartate Aminotransferase, domain 1"/>
    <property type="match status" value="1"/>
</dbReference>
<keyword evidence="7 8" id="KW-0663">Pyridoxal phosphate</keyword>
<gene>
    <name evidence="10" type="ORF">NTEN_LOCUS15015</name>
</gene>
<dbReference type="PROSITE" id="PS00600">
    <property type="entry name" value="AA_TRANSFER_CLASS_3"/>
    <property type="match status" value="1"/>
</dbReference>
<evidence type="ECO:0000256" key="4">
    <source>
        <dbReference type="ARBA" id="ARBA00012924"/>
    </source>
</evidence>
<dbReference type="AlphaFoldDB" id="A0A6H5H399"/>
<evidence type="ECO:0000256" key="3">
    <source>
        <dbReference type="ARBA" id="ARBA00008954"/>
    </source>
</evidence>
<dbReference type="InterPro" id="IPR015422">
    <property type="entry name" value="PyrdxlP-dep_Trfase_small"/>
</dbReference>
<dbReference type="SUPFAM" id="SSF53383">
    <property type="entry name" value="PLP-dependent transferases"/>
    <property type="match status" value="1"/>
</dbReference>
<organism evidence="10 11">
    <name type="scientific">Nesidiocoris tenuis</name>
    <dbReference type="NCBI Taxonomy" id="355587"/>
    <lineage>
        <taxon>Eukaryota</taxon>
        <taxon>Metazoa</taxon>
        <taxon>Ecdysozoa</taxon>
        <taxon>Arthropoda</taxon>
        <taxon>Hexapoda</taxon>
        <taxon>Insecta</taxon>
        <taxon>Pterygota</taxon>
        <taxon>Neoptera</taxon>
        <taxon>Paraneoptera</taxon>
        <taxon>Hemiptera</taxon>
        <taxon>Heteroptera</taxon>
        <taxon>Panheteroptera</taxon>
        <taxon>Cimicomorpha</taxon>
        <taxon>Miridae</taxon>
        <taxon>Dicyphina</taxon>
        <taxon>Nesidiocoris</taxon>
    </lineage>
</organism>
<dbReference type="CDD" id="cd00610">
    <property type="entry name" value="OAT_like"/>
    <property type="match status" value="1"/>
</dbReference>
<evidence type="ECO:0000256" key="5">
    <source>
        <dbReference type="ARBA" id="ARBA00022576"/>
    </source>
</evidence>
<keyword evidence="5 9" id="KW-0032">Aminotransferase</keyword>
<dbReference type="GO" id="GO:0042802">
    <property type="term" value="F:identical protein binding"/>
    <property type="evidence" value="ECO:0007669"/>
    <property type="project" value="TreeGrafter"/>
</dbReference>
<evidence type="ECO:0000256" key="2">
    <source>
        <dbReference type="ARBA" id="ARBA00004998"/>
    </source>
</evidence>
<evidence type="ECO:0000256" key="9">
    <source>
        <dbReference type="RuleBase" id="RU365036"/>
    </source>
</evidence>
<dbReference type="EMBL" id="CADCXU010022518">
    <property type="protein sequence ID" value="CAB0009947.1"/>
    <property type="molecule type" value="Genomic_DNA"/>
</dbReference>
<keyword evidence="11" id="KW-1185">Reference proteome</keyword>
<dbReference type="PIRSF" id="PIRSF000521">
    <property type="entry name" value="Transaminase_4ab_Lys_Orn"/>
    <property type="match status" value="1"/>
</dbReference>
<reference evidence="10 11" key="1">
    <citation type="submission" date="2020-02" db="EMBL/GenBank/DDBJ databases">
        <authorList>
            <person name="Ferguson B K."/>
        </authorList>
    </citation>
    <scope>NUCLEOTIDE SEQUENCE [LARGE SCALE GENOMIC DNA]</scope>
</reference>
<dbReference type="PANTHER" id="PTHR11986">
    <property type="entry name" value="AMINOTRANSFERASE CLASS III"/>
    <property type="match status" value="1"/>
</dbReference>
<accession>A0A6H5H399</accession>
<dbReference type="Proteomes" id="UP000479000">
    <property type="component" value="Unassembled WGS sequence"/>
</dbReference>
<dbReference type="GO" id="GO:0010121">
    <property type="term" value="P:L-arginine catabolic process to proline via ornithine"/>
    <property type="evidence" value="ECO:0007669"/>
    <property type="project" value="TreeGrafter"/>
</dbReference>
<proteinExistence type="inferred from homology"/>
<dbReference type="InterPro" id="IPR015424">
    <property type="entry name" value="PyrdxlP-dep_Trfase"/>
</dbReference>
<dbReference type="EC" id="2.6.1.13" evidence="4 9"/>
<dbReference type="OrthoDB" id="425114at2759"/>
<dbReference type="InterPro" id="IPR015421">
    <property type="entry name" value="PyrdxlP-dep_Trfase_major"/>
</dbReference>
<protein>
    <recommendedName>
        <fullName evidence="4 9">Ornithine aminotransferase</fullName>
        <ecNumber evidence="4 9">2.6.1.13</ecNumber>
    </recommendedName>
</protein>
<comment type="cofactor">
    <cofactor evidence="1 9">
        <name>pyridoxal 5'-phosphate</name>
        <dbReference type="ChEBI" id="CHEBI:597326"/>
    </cofactor>
</comment>
<dbReference type="GO" id="GO:0005737">
    <property type="term" value="C:cytoplasm"/>
    <property type="evidence" value="ECO:0007669"/>
    <property type="project" value="TreeGrafter"/>
</dbReference>
<dbReference type="Gene3D" id="3.40.640.10">
    <property type="entry name" value="Type I PLP-dependent aspartate aminotransferase-like (Major domain)"/>
    <property type="match status" value="1"/>
</dbReference>
<dbReference type="GO" id="GO:0030170">
    <property type="term" value="F:pyridoxal phosphate binding"/>
    <property type="evidence" value="ECO:0007669"/>
    <property type="project" value="InterPro"/>
</dbReference>
<evidence type="ECO:0000256" key="6">
    <source>
        <dbReference type="ARBA" id="ARBA00022679"/>
    </source>
</evidence>
<dbReference type="PANTHER" id="PTHR11986:SF18">
    <property type="entry name" value="ORNITHINE AMINOTRANSFERASE, MITOCHONDRIAL"/>
    <property type="match status" value="1"/>
</dbReference>
<dbReference type="InterPro" id="IPR005814">
    <property type="entry name" value="Aminotrans_3"/>
</dbReference>
<evidence type="ECO:0000313" key="11">
    <source>
        <dbReference type="Proteomes" id="UP000479000"/>
    </source>
</evidence>
<dbReference type="UniPathway" id="UPA00098">
    <property type="reaction ID" value="UER00358"/>
</dbReference>
<evidence type="ECO:0000313" key="10">
    <source>
        <dbReference type="EMBL" id="CAB0009947.1"/>
    </source>
</evidence>
<evidence type="ECO:0000256" key="7">
    <source>
        <dbReference type="ARBA" id="ARBA00022898"/>
    </source>
</evidence>
<dbReference type="FunFam" id="3.40.640.10:FF:000011">
    <property type="entry name" value="Ornithine aminotransferase"/>
    <property type="match status" value="1"/>
</dbReference>
<dbReference type="GO" id="GO:0004587">
    <property type="term" value="F:ornithine aminotransferase activity"/>
    <property type="evidence" value="ECO:0007669"/>
    <property type="project" value="UniProtKB-EC"/>
</dbReference>
<dbReference type="GO" id="GO:0055129">
    <property type="term" value="P:L-proline biosynthetic process"/>
    <property type="evidence" value="ECO:0007669"/>
    <property type="project" value="UniProtKB-UniPathway"/>
</dbReference>
<comment type="similarity">
    <text evidence="3 8">Belongs to the class-III pyridoxal-phosphate-dependent aminotransferase family.</text>
</comment>
<evidence type="ECO:0000256" key="1">
    <source>
        <dbReference type="ARBA" id="ARBA00001933"/>
    </source>
</evidence>
<sequence length="431" mass="47039">MLGRTVLRNVLSNELKCVEQCQRRASSKSSAELIDLENKYVARTYDPIPVVTAEGKGCILKDPEGKRYLDFLGGYAAVNTGHCHPKIIETVGSQVAKLHHTSRAYYNNELPVFAEYITKYFGYDRVLPMNTGVEGGDTAIKMARRWGYLSKGIKPNEAMVVFARGNFWGRSLAAISTSDNPVMYEHFGPYMPGFSSVPFNDTCALEEALKLKNVCAFMVEPIQGEGGIIVPSDGYLKEVRRLCTENNVLFIADEVQTGLGRTGELLACDHESVKPDILVLGKGLAGAVIPMSAVLANEDIMCHMTSGTHGSTFGGNALACAVARRTLEIIREEKLVENAKKMGEKFRSDLQCKLPKGIVPVIRGKGLMNAIEIHPDFGTGHDLAIRLKDAGLLSKSASKQAIRLTPPLVISESEIEEGVEIISQVVDSFAK</sequence>
<dbReference type="InterPro" id="IPR050103">
    <property type="entry name" value="Class-III_PLP-dep_AT"/>
</dbReference>
<evidence type="ECO:0000256" key="8">
    <source>
        <dbReference type="RuleBase" id="RU003560"/>
    </source>
</evidence>
<dbReference type="NCBIfam" id="TIGR01885">
    <property type="entry name" value="Orn_aminotrans"/>
    <property type="match status" value="1"/>
</dbReference>
<dbReference type="InterPro" id="IPR010164">
    <property type="entry name" value="Orn_aminotrans"/>
</dbReference>
<dbReference type="Pfam" id="PF00202">
    <property type="entry name" value="Aminotran_3"/>
    <property type="match status" value="1"/>
</dbReference>
<comment type="pathway">
    <text evidence="2 9">Amino-acid biosynthesis; L-proline biosynthesis; L-glutamate 5-semialdehyde from L-ornithine: step 1/1.</text>
</comment>
<comment type="catalytic activity">
    <reaction evidence="9">
        <text>a 2-oxocarboxylate + L-ornithine = L-glutamate 5-semialdehyde + an L-alpha-amino acid</text>
        <dbReference type="Rhea" id="RHEA:13877"/>
        <dbReference type="ChEBI" id="CHEBI:35179"/>
        <dbReference type="ChEBI" id="CHEBI:46911"/>
        <dbReference type="ChEBI" id="CHEBI:58066"/>
        <dbReference type="ChEBI" id="CHEBI:59869"/>
        <dbReference type="EC" id="2.6.1.13"/>
    </reaction>
</comment>
<keyword evidence="6 9" id="KW-0808">Transferase</keyword>
<name>A0A6H5H399_9HEMI</name>
<dbReference type="GO" id="GO:0019544">
    <property type="term" value="P:L-arginine catabolic process to L-glutamate"/>
    <property type="evidence" value="ECO:0007669"/>
    <property type="project" value="TreeGrafter"/>
</dbReference>
<dbReference type="InterPro" id="IPR049704">
    <property type="entry name" value="Aminotrans_3_PPA_site"/>
</dbReference>